<name>A0ABT7PH30_9BACT</name>
<keyword evidence="3" id="KW-1185">Reference proteome</keyword>
<gene>
    <name evidence="2" type="ORF">QTN89_10240</name>
</gene>
<feature type="region of interest" description="Disordered" evidence="1">
    <location>
        <begin position="72"/>
        <end position="111"/>
    </location>
</feature>
<dbReference type="RefSeq" id="WP_289163331.1">
    <property type="nucleotide sequence ID" value="NZ_JASZZN010000006.1"/>
</dbReference>
<proteinExistence type="predicted"/>
<dbReference type="EMBL" id="JASZZN010000006">
    <property type="protein sequence ID" value="MDM4015809.1"/>
    <property type="molecule type" value="Genomic_DNA"/>
</dbReference>
<protein>
    <submittedName>
        <fullName evidence="2">DUF1580 domain-containing protein</fullName>
    </submittedName>
</protein>
<dbReference type="InterPro" id="IPR011474">
    <property type="entry name" value="DUF1580"/>
</dbReference>
<comment type="caution">
    <text evidence="2">The sequence shown here is derived from an EMBL/GenBank/DDBJ whole genome shotgun (WGS) entry which is preliminary data.</text>
</comment>
<accession>A0ABT7PH30</accession>
<reference evidence="2 3" key="1">
    <citation type="submission" date="2023-06" db="EMBL/GenBank/DDBJ databases">
        <title>Roseiconus lacunae JC819 isolated from Gulf of Mannar region, Tamil Nadu.</title>
        <authorList>
            <person name="Pk S."/>
            <person name="Ch S."/>
            <person name="Ch V.R."/>
        </authorList>
    </citation>
    <scope>NUCLEOTIDE SEQUENCE [LARGE SCALE GENOMIC DNA]</scope>
    <source>
        <strain evidence="2 3">JC819</strain>
    </source>
</reference>
<organism evidence="2 3">
    <name type="scientific">Roseiconus lacunae</name>
    <dbReference type="NCBI Taxonomy" id="2605694"/>
    <lineage>
        <taxon>Bacteria</taxon>
        <taxon>Pseudomonadati</taxon>
        <taxon>Planctomycetota</taxon>
        <taxon>Planctomycetia</taxon>
        <taxon>Pirellulales</taxon>
        <taxon>Pirellulaceae</taxon>
        <taxon>Roseiconus</taxon>
    </lineage>
</organism>
<dbReference type="Pfam" id="PF07618">
    <property type="entry name" value="DUF1580"/>
    <property type="match status" value="1"/>
</dbReference>
<sequence length="111" mass="12748">MNDTANDQELIPLRDVPIIVKRMTGHRKRTTANTIYRWARKGVRGRKLQTQPVGGTLCTTRAWLNDFFAPREPVSTGIDTPTPRERQRAKTAGQRMNEQAHQRLRDLGLIQ</sequence>
<evidence type="ECO:0000313" key="2">
    <source>
        <dbReference type="EMBL" id="MDM4015809.1"/>
    </source>
</evidence>
<feature type="compositionally biased region" description="Basic and acidic residues" evidence="1">
    <location>
        <begin position="98"/>
        <end position="111"/>
    </location>
</feature>
<evidence type="ECO:0000313" key="3">
    <source>
        <dbReference type="Proteomes" id="UP001239462"/>
    </source>
</evidence>
<dbReference type="Proteomes" id="UP001239462">
    <property type="component" value="Unassembled WGS sequence"/>
</dbReference>
<evidence type="ECO:0000256" key="1">
    <source>
        <dbReference type="SAM" id="MobiDB-lite"/>
    </source>
</evidence>